<keyword evidence="3" id="KW-1185">Reference proteome</keyword>
<dbReference type="Proteomes" id="UP001386955">
    <property type="component" value="Unassembled WGS sequence"/>
</dbReference>
<keyword evidence="1" id="KW-1133">Transmembrane helix</keyword>
<proteinExistence type="predicted"/>
<keyword evidence="1" id="KW-0472">Membrane</keyword>
<feature type="transmembrane region" description="Helical" evidence="1">
    <location>
        <begin position="181"/>
        <end position="201"/>
    </location>
</feature>
<comment type="caution">
    <text evidence="2">The sequence shown here is derived from an EMBL/GenBank/DDBJ whole genome shotgun (WGS) entry which is preliminary data.</text>
</comment>
<gene>
    <name evidence="2" type="ORF">VNO78_04580</name>
</gene>
<evidence type="ECO:0000313" key="3">
    <source>
        <dbReference type="Proteomes" id="UP001386955"/>
    </source>
</evidence>
<reference evidence="2 3" key="1">
    <citation type="submission" date="2024-01" db="EMBL/GenBank/DDBJ databases">
        <title>The genomes of 5 underutilized Papilionoideae crops provide insights into root nodulation and disease resistanc.</title>
        <authorList>
            <person name="Jiang F."/>
        </authorList>
    </citation>
    <scope>NUCLEOTIDE SEQUENCE [LARGE SCALE GENOMIC DNA]</scope>
    <source>
        <strain evidence="2">DUOXIRENSHENG_FW03</strain>
        <tissue evidence="2">Leaves</tissue>
    </source>
</reference>
<protein>
    <submittedName>
        <fullName evidence="2">Uncharacterized protein</fullName>
    </submittedName>
</protein>
<sequence>MKEHQTPLKEFVRYADNRHGRVKDFPSKKSNKVIDKSLNAAFASVSDDFSDSSPISEISYANRNEDITNFLLEEPSSLTLLSSDLTPKKTSDTTGVVISSTDCIGADKIDSSKFNSVEAEITVNFLRNAKTEIFNSVDAAPLRRRELMDGIIEYVVQNLQINTLPKETDQFTHVLSMKNRMLFLCTFIWVIGVSTVLFFTLDTRNLYKGPTPT</sequence>
<organism evidence="2 3">
    <name type="scientific">Psophocarpus tetragonolobus</name>
    <name type="common">Winged bean</name>
    <name type="synonym">Dolichos tetragonolobus</name>
    <dbReference type="NCBI Taxonomy" id="3891"/>
    <lineage>
        <taxon>Eukaryota</taxon>
        <taxon>Viridiplantae</taxon>
        <taxon>Streptophyta</taxon>
        <taxon>Embryophyta</taxon>
        <taxon>Tracheophyta</taxon>
        <taxon>Spermatophyta</taxon>
        <taxon>Magnoliopsida</taxon>
        <taxon>eudicotyledons</taxon>
        <taxon>Gunneridae</taxon>
        <taxon>Pentapetalae</taxon>
        <taxon>rosids</taxon>
        <taxon>fabids</taxon>
        <taxon>Fabales</taxon>
        <taxon>Fabaceae</taxon>
        <taxon>Papilionoideae</taxon>
        <taxon>50 kb inversion clade</taxon>
        <taxon>NPAAA clade</taxon>
        <taxon>indigoferoid/millettioid clade</taxon>
        <taxon>Phaseoleae</taxon>
        <taxon>Psophocarpus</taxon>
    </lineage>
</organism>
<evidence type="ECO:0000313" key="2">
    <source>
        <dbReference type="EMBL" id="KAK7412874.1"/>
    </source>
</evidence>
<evidence type="ECO:0000256" key="1">
    <source>
        <dbReference type="SAM" id="Phobius"/>
    </source>
</evidence>
<keyword evidence="1" id="KW-0812">Transmembrane</keyword>
<dbReference type="EMBL" id="JAYMYS010000001">
    <property type="protein sequence ID" value="KAK7412874.1"/>
    <property type="molecule type" value="Genomic_DNA"/>
</dbReference>
<accession>A0AAN9XXS9</accession>
<name>A0AAN9XXS9_PSOTE</name>
<dbReference type="AlphaFoldDB" id="A0AAN9XXS9"/>